<proteinExistence type="predicted"/>
<organism evidence="2 3">
    <name type="scientific">Methylobacterium indicum</name>
    <dbReference type="NCBI Taxonomy" id="1775910"/>
    <lineage>
        <taxon>Bacteria</taxon>
        <taxon>Pseudomonadati</taxon>
        <taxon>Pseudomonadota</taxon>
        <taxon>Alphaproteobacteria</taxon>
        <taxon>Hyphomicrobiales</taxon>
        <taxon>Methylobacteriaceae</taxon>
        <taxon>Methylobacterium</taxon>
    </lineage>
</organism>
<name>A0A8H8WRN3_9HYPH</name>
<evidence type="ECO:0000256" key="1">
    <source>
        <dbReference type="SAM" id="MobiDB-lite"/>
    </source>
</evidence>
<feature type="compositionally biased region" description="Basic and acidic residues" evidence="1">
    <location>
        <begin position="1"/>
        <end position="22"/>
    </location>
</feature>
<feature type="region of interest" description="Disordered" evidence="1">
    <location>
        <begin position="1"/>
        <end position="27"/>
    </location>
</feature>
<protein>
    <submittedName>
        <fullName evidence="2">Uncharacterized protein</fullName>
    </submittedName>
</protein>
<sequence length="56" mass="6155">MILPRDRKGLERDEMLPDDRTGHHVGFPEMGLAGIRLEGREAEDAGELLAPGQEDG</sequence>
<reference evidence="2" key="1">
    <citation type="submission" date="2020-11" db="EMBL/GenBank/DDBJ databases">
        <title>Complete genome sequence of a novel pathogenic Methylobacterium strain isolated from rice in Vietnam.</title>
        <authorList>
            <person name="Lai K."/>
            <person name="Okazaki S."/>
            <person name="Higashi K."/>
            <person name="Mori H."/>
            <person name="Toyoda A."/>
            <person name="Kurokawa K."/>
        </authorList>
    </citation>
    <scope>NUCLEOTIDE SEQUENCE</scope>
    <source>
        <strain evidence="2">VL1</strain>
    </source>
</reference>
<dbReference type="EMBL" id="AP024145">
    <property type="protein sequence ID" value="BCM83183.1"/>
    <property type="molecule type" value="Genomic_DNA"/>
</dbReference>
<evidence type="ECO:0000313" key="3">
    <source>
        <dbReference type="Proteomes" id="UP000663508"/>
    </source>
</evidence>
<accession>A0A8H8WRN3</accession>
<dbReference type="KEGG" id="mind:mvi_16440"/>
<dbReference type="Proteomes" id="UP000663508">
    <property type="component" value="Chromosome"/>
</dbReference>
<gene>
    <name evidence="2" type="ORF">mvi_16440</name>
</gene>
<evidence type="ECO:0000313" key="2">
    <source>
        <dbReference type="EMBL" id="BCM83183.1"/>
    </source>
</evidence>
<dbReference type="AlphaFoldDB" id="A0A8H8WRN3"/>